<gene>
    <name evidence="1" type="ORF">ILYODFUR_033734</name>
</gene>
<proteinExistence type="predicted"/>
<accession>A0ABV0TSR4</accession>
<comment type="caution">
    <text evidence="1">The sequence shown here is derived from an EMBL/GenBank/DDBJ whole genome shotgun (WGS) entry which is preliminary data.</text>
</comment>
<evidence type="ECO:0000313" key="1">
    <source>
        <dbReference type="EMBL" id="MEQ2234653.1"/>
    </source>
</evidence>
<name>A0ABV0TSR4_9TELE</name>
<sequence>MVVQPALTQDSGLCCWLLVSQKQRGLGTVDLYVLRQSNAHILIKIPPLPTPGEKEEQVRCDWSNGSGFQLPGSMLFSLWFCSRTGLVEKAIFLSTVSDCTGHAQNSRDI</sequence>
<organism evidence="1 2">
    <name type="scientific">Ilyodon furcidens</name>
    <name type="common">goldbreast splitfin</name>
    <dbReference type="NCBI Taxonomy" id="33524"/>
    <lineage>
        <taxon>Eukaryota</taxon>
        <taxon>Metazoa</taxon>
        <taxon>Chordata</taxon>
        <taxon>Craniata</taxon>
        <taxon>Vertebrata</taxon>
        <taxon>Euteleostomi</taxon>
        <taxon>Actinopterygii</taxon>
        <taxon>Neopterygii</taxon>
        <taxon>Teleostei</taxon>
        <taxon>Neoteleostei</taxon>
        <taxon>Acanthomorphata</taxon>
        <taxon>Ovalentaria</taxon>
        <taxon>Atherinomorphae</taxon>
        <taxon>Cyprinodontiformes</taxon>
        <taxon>Goodeidae</taxon>
        <taxon>Ilyodon</taxon>
    </lineage>
</organism>
<evidence type="ECO:0000313" key="2">
    <source>
        <dbReference type="Proteomes" id="UP001482620"/>
    </source>
</evidence>
<dbReference type="Proteomes" id="UP001482620">
    <property type="component" value="Unassembled WGS sequence"/>
</dbReference>
<dbReference type="EMBL" id="JAHRIQ010040593">
    <property type="protein sequence ID" value="MEQ2234653.1"/>
    <property type="molecule type" value="Genomic_DNA"/>
</dbReference>
<protein>
    <submittedName>
        <fullName evidence="1">Uncharacterized protein</fullName>
    </submittedName>
</protein>
<reference evidence="1 2" key="1">
    <citation type="submission" date="2021-06" db="EMBL/GenBank/DDBJ databases">
        <authorList>
            <person name="Palmer J.M."/>
        </authorList>
    </citation>
    <scope>NUCLEOTIDE SEQUENCE [LARGE SCALE GENOMIC DNA]</scope>
    <source>
        <strain evidence="2">if_2019</strain>
        <tissue evidence="1">Muscle</tissue>
    </source>
</reference>
<keyword evidence="2" id="KW-1185">Reference proteome</keyword>